<evidence type="ECO:0000313" key="6">
    <source>
        <dbReference type="Proteomes" id="UP000094570"/>
    </source>
</evidence>
<feature type="repeat" description="WD" evidence="3">
    <location>
        <begin position="769"/>
        <end position="801"/>
    </location>
</feature>
<feature type="repeat" description="WD" evidence="3">
    <location>
        <begin position="21"/>
        <end position="38"/>
    </location>
</feature>
<dbReference type="PANTHER" id="PTHR22847">
    <property type="entry name" value="WD40 REPEAT PROTEIN"/>
    <property type="match status" value="1"/>
</dbReference>
<dbReference type="PANTHER" id="PTHR22847:SF637">
    <property type="entry name" value="WD REPEAT DOMAIN 5B"/>
    <property type="match status" value="1"/>
</dbReference>
<dbReference type="InterPro" id="IPR015943">
    <property type="entry name" value="WD40/YVTN_repeat-like_dom_sf"/>
</dbReference>
<protein>
    <recommendedName>
        <fullName evidence="4">Pyrrolo-quinoline quinone repeat domain-containing protein</fullName>
    </recommendedName>
</protein>
<dbReference type="Pfam" id="PF13360">
    <property type="entry name" value="PQQ_2"/>
    <property type="match status" value="1"/>
</dbReference>
<feature type="domain" description="Pyrrolo-quinoline quinone repeat" evidence="4">
    <location>
        <begin position="283"/>
        <end position="359"/>
    </location>
</feature>
<dbReference type="InterPro" id="IPR001680">
    <property type="entry name" value="WD40_rpt"/>
</dbReference>
<evidence type="ECO:0000256" key="2">
    <source>
        <dbReference type="ARBA" id="ARBA00022737"/>
    </source>
</evidence>
<gene>
    <name evidence="5" type="ORF">A4H02_07115</name>
</gene>
<keyword evidence="6" id="KW-1185">Reference proteome</keyword>
<dbReference type="SMART" id="SM00564">
    <property type="entry name" value="PQQ"/>
    <property type="match status" value="7"/>
</dbReference>
<dbReference type="SUPFAM" id="SSF50978">
    <property type="entry name" value="WD40 repeat-like"/>
    <property type="match status" value="2"/>
</dbReference>
<dbReference type="STRING" id="1008305.A4H02_07115"/>
<dbReference type="Proteomes" id="UP000094570">
    <property type="component" value="Unassembled WGS sequence"/>
</dbReference>
<organism evidence="5 6">
    <name type="scientific">Fervidobacterium thailandense</name>
    <dbReference type="NCBI Taxonomy" id="1008305"/>
    <lineage>
        <taxon>Bacteria</taxon>
        <taxon>Thermotogati</taxon>
        <taxon>Thermotogota</taxon>
        <taxon>Thermotogae</taxon>
        <taxon>Thermotogales</taxon>
        <taxon>Fervidobacteriaceae</taxon>
        <taxon>Fervidobacterium</taxon>
    </lineage>
</organism>
<keyword evidence="2" id="KW-0677">Repeat</keyword>
<dbReference type="PROSITE" id="PS00678">
    <property type="entry name" value="WD_REPEATS_1"/>
    <property type="match status" value="1"/>
</dbReference>
<dbReference type="InterPro" id="IPR011047">
    <property type="entry name" value="Quinoprotein_ADH-like_sf"/>
</dbReference>
<keyword evidence="1 3" id="KW-0853">WD repeat</keyword>
<dbReference type="SMART" id="SM00320">
    <property type="entry name" value="WD40"/>
    <property type="match status" value="9"/>
</dbReference>
<dbReference type="PROSITE" id="PS50082">
    <property type="entry name" value="WD_REPEATS_2"/>
    <property type="match status" value="3"/>
</dbReference>
<dbReference type="PROSITE" id="PS50294">
    <property type="entry name" value="WD_REPEATS_REGION"/>
    <property type="match status" value="1"/>
</dbReference>
<evidence type="ECO:0000256" key="1">
    <source>
        <dbReference type="ARBA" id="ARBA00022574"/>
    </source>
</evidence>
<dbReference type="AlphaFoldDB" id="A0A1E3G1D4"/>
<evidence type="ECO:0000259" key="4">
    <source>
        <dbReference type="Pfam" id="PF13360"/>
    </source>
</evidence>
<dbReference type="InterPro" id="IPR019775">
    <property type="entry name" value="WD40_repeat_CS"/>
</dbReference>
<dbReference type="Gene3D" id="2.130.10.10">
    <property type="entry name" value="YVTN repeat-like/Quinoprotein amine dehydrogenase"/>
    <property type="match status" value="4"/>
</dbReference>
<feature type="repeat" description="WD" evidence="3">
    <location>
        <begin position="610"/>
        <end position="649"/>
    </location>
</feature>
<dbReference type="Pfam" id="PF00400">
    <property type="entry name" value="WD40"/>
    <property type="match status" value="3"/>
</dbReference>
<dbReference type="SUPFAM" id="SSF50998">
    <property type="entry name" value="Quinoprotein alcohol dehydrogenase-like"/>
    <property type="match status" value="1"/>
</dbReference>
<evidence type="ECO:0000313" key="5">
    <source>
        <dbReference type="EMBL" id="ODN30069.1"/>
    </source>
</evidence>
<reference evidence="6" key="1">
    <citation type="submission" date="2016-04" db="EMBL/GenBank/DDBJ databases">
        <title>The genome sequence project of a novel Fervidobacterium isolate from a hot spring in Thailand.</title>
        <authorList>
            <person name="Gonzalez J.M."/>
            <person name="Cuecas A."/>
            <person name="Kanoksilapatham W."/>
        </authorList>
    </citation>
    <scope>NUCLEOTIDE SEQUENCE [LARGE SCALE GENOMIC DNA]</scope>
    <source>
        <strain evidence="6">FC2004</strain>
    </source>
</reference>
<dbReference type="EMBL" id="LWAF01000011">
    <property type="protein sequence ID" value="ODN30069.1"/>
    <property type="molecule type" value="Genomic_DNA"/>
</dbReference>
<dbReference type="InterPro" id="IPR036322">
    <property type="entry name" value="WD40_repeat_dom_sf"/>
</dbReference>
<proteinExistence type="predicted"/>
<dbReference type="InterPro" id="IPR002372">
    <property type="entry name" value="PQQ_rpt_dom"/>
</dbReference>
<evidence type="ECO:0000256" key="3">
    <source>
        <dbReference type="PROSITE-ProRule" id="PRU00221"/>
    </source>
</evidence>
<name>A0A1E3G1D4_9BACT</name>
<sequence>MFSIDFQFFGHRDVIWRIRSDGRYLFTSSADGSLKVWDGNLRLIQSIPTHESWARALAVNDKYVAVGGYKPDNMIKVFDKVTFKLLKILKVHSGSVFTLEFYKDLLISGGSDNWVVVTDLRTWKSRVLKFHDAWVREVLVMNDTLVSVDDFGKVVLTDLKSFRKIGEFKIDALVVSATSDGAALCFFGDSRGKVWMLSLTTGSLIRKTLERGVELPVESLEYSGGELYCGMGNFVYRLKVSERELTIAGKFSASPIEVTALKLLGKKLFVGNKYGELYTYTPDGRYLAKSQRYGQSQTKIATFGRLMAVGRETGEVEMYDNSNGKLIWRLTLRSPVRSIAFDGQEVVVGCANGLLAFISSGKITKTFKFNDAIISVLKTSKNVFVGTYGQLYLLDITGSSPTVRSVSLDGWVTALHVFQSHMFAGTNTGEIYVLDFSIASPKVLRRLQLDGGVVRFFENAGKKLFVLTFTGKIYVLEGSRFQLFSSIGPPVYSLSGTKEELLITGDGVYSISPQSPSSVQKIFESEAPIVDSARSDGRLFLALSNGRILEVEYTPGSLPRVVKGYVPELSPITTIHVIDKETIACGHENGELSVWRKVGTVAEFVLEKVLADHAASVRDIVVYGELLISASSDRTIKVWNRKTGRLLNTITWHGAYVWALDISGNVLVSGDWEGRIFTWKILNVSGDLSQTDAFNVSGSISDLKYWKDGIVFTTLEGEVGILKAGRVQKRRIAKQTLWTVSTDAEYVFAAGWDGIVFVLDGNLNLIAQLKAHNSTIFKLERFGNILLTAGSDNLIKIWEISKSGGKIALRLWKVYSDFRQSILAVAFSKETEEIILSQGREMVTFRIDANEKGGTK</sequence>
<comment type="caution">
    <text evidence="5">The sequence shown here is derived from an EMBL/GenBank/DDBJ whole genome shotgun (WGS) entry which is preliminary data.</text>
</comment>
<accession>A0A1E3G1D4</accession>
<dbReference type="InterPro" id="IPR018391">
    <property type="entry name" value="PQQ_b-propeller_rpt"/>
</dbReference>